<dbReference type="SUPFAM" id="SSF52141">
    <property type="entry name" value="Uracil-DNA glycosylase-like"/>
    <property type="match status" value="1"/>
</dbReference>
<name>A0A3M5GFX2_PSESS</name>
<evidence type="ECO:0000313" key="3">
    <source>
        <dbReference type="Proteomes" id="UP000270430"/>
    </source>
</evidence>
<dbReference type="InterPro" id="IPR005122">
    <property type="entry name" value="Uracil-DNA_glycosylase-like"/>
</dbReference>
<dbReference type="EMBL" id="RBSX01000267">
    <property type="protein sequence ID" value="RMS84953.1"/>
    <property type="molecule type" value="Genomic_DNA"/>
</dbReference>
<evidence type="ECO:0000313" key="2">
    <source>
        <dbReference type="EMBL" id="RMS84953.1"/>
    </source>
</evidence>
<accession>A0A3M5GFX2</accession>
<proteinExistence type="predicted"/>
<dbReference type="Proteomes" id="UP000270430">
    <property type="component" value="Unassembled WGS sequence"/>
</dbReference>
<protein>
    <recommendedName>
        <fullName evidence="1">Uracil-DNA glycosylase-like domain-containing protein</fullName>
    </recommendedName>
</protein>
<dbReference type="InterPro" id="IPR036895">
    <property type="entry name" value="Uracil-DNA_glycosylase-like_sf"/>
</dbReference>
<evidence type="ECO:0000259" key="1">
    <source>
        <dbReference type="Pfam" id="PF03167"/>
    </source>
</evidence>
<feature type="non-terminal residue" evidence="2">
    <location>
        <position position="1"/>
    </location>
</feature>
<dbReference type="Gene3D" id="3.40.470.10">
    <property type="entry name" value="Uracil-DNA glycosylase-like domain"/>
    <property type="match status" value="1"/>
</dbReference>
<reference evidence="2 3" key="1">
    <citation type="submission" date="2018-08" db="EMBL/GenBank/DDBJ databases">
        <title>Recombination of ecologically and evolutionarily significant loci maintains genetic cohesion in the Pseudomonas syringae species complex.</title>
        <authorList>
            <person name="Dillon M."/>
            <person name="Thakur S."/>
            <person name="Almeida R.N.D."/>
            <person name="Weir B.S."/>
            <person name="Guttman D.S."/>
        </authorList>
    </citation>
    <scope>NUCLEOTIDE SEQUENCE [LARGE SCALE GENOMIC DNA]</scope>
    <source>
        <strain evidence="2 3">ICMP 9420</strain>
    </source>
</reference>
<dbReference type="AlphaFoldDB" id="A0A3M5GFX2"/>
<feature type="domain" description="Uracil-DNA glycosylase-like" evidence="1">
    <location>
        <begin position="77"/>
        <end position="178"/>
    </location>
</feature>
<dbReference type="CDD" id="cd10035">
    <property type="entry name" value="UDG_like"/>
    <property type="match status" value="1"/>
</dbReference>
<comment type="caution">
    <text evidence="2">The sequence shown here is derived from an EMBL/GenBank/DDBJ whole genome shotgun (WGS) entry which is preliminary data.</text>
</comment>
<organism evidence="2 3">
    <name type="scientific">Pseudomonas savastanoi</name>
    <name type="common">Pseudomonas syringae pv. savastanoi</name>
    <dbReference type="NCBI Taxonomy" id="29438"/>
    <lineage>
        <taxon>Bacteria</taxon>
        <taxon>Pseudomonadati</taxon>
        <taxon>Pseudomonadota</taxon>
        <taxon>Gammaproteobacteria</taxon>
        <taxon>Pseudomonadales</taxon>
        <taxon>Pseudomonadaceae</taxon>
        <taxon>Pseudomonas</taxon>
    </lineage>
</organism>
<dbReference type="Pfam" id="PF03167">
    <property type="entry name" value="UDG"/>
    <property type="match status" value="1"/>
</dbReference>
<sequence>FQSFPRDYMNTQDTRRHRVYSQPAGILNKWVDARSLGARRLPYFDPLDGGGDASVLILLESPARDCSWPRFVSRDNTGPSQRNLKRFLEQACLAREQTILWNIYPWLPELDSPAEAITRSKITEGVTLLKEVMDLLPCLRVVVLAGRVAQRAAPEIEHHRPEVRLFAMPHPSPLSVCQHPDVAKDIVATLARAANVASV</sequence>
<gene>
    <name evidence="2" type="ORF">ALP58_02345</name>
</gene>